<sequence length="187" mass="20554">MQVSAHIRLLSLSLLGLAAIAISGCASYKMGSSAPIPFETLYVEATANESFAPQAQAAVSAKIRDTFIRDGRVQLVNSPKKADAILSITLTDYRRTGNTRNPNDTVRAQDFTITLQAEASLYDNETQQFLFEKRQLSENTSAYAGNPYDKTGTPDQTQSYFQAEYQAMPTLARGLARQITDTVLSTW</sequence>
<dbReference type="AlphaFoldDB" id="D5ERB6"/>
<evidence type="ECO:0000313" key="1">
    <source>
        <dbReference type="EMBL" id="ADE55960.1"/>
    </source>
</evidence>
<accession>D5ERB6</accession>
<reference evidence="1 2" key="1">
    <citation type="journal article" date="2010" name="Stand. Genomic Sci.">
        <title>Complete genome sequence of Coraliomargarita akajimensis type strain (04OKA010-24).</title>
        <authorList>
            <person name="Mavromatis K."/>
            <person name="Abt B."/>
            <person name="Brambilla E."/>
            <person name="Lapidus A."/>
            <person name="Copeland A."/>
            <person name="Deshpande S."/>
            <person name="Nolan M."/>
            <person name="Lucas S."/>
            <person name="Tice H."/>
            <person name="Cheng J.F."/>
            <person name="Han C."/>
            <person name="Detter J.C."/>
            <person name="Woyke T."/>
            <person name="Goodwin L."/>
            <person name="Pitluck S."/>
            <person name="Held B."/>
            <person name="Brettin T."/>
            <person name="Tapia R."/>
            <person name="Ivanova N."/>
            <person name="Mikhailova N."/>
            <person name="Pati A."/>
            <person name="Liolios K."/>
            <person name="Chen A."/>
            <person name="Palaniappan K."/>
            <person name="Land M."/>
            <person name="Hauser L."/>
            <person name="Chang Y.J."/>
            <person name="Jeffries C.D."/>
            <person name="Rohde M."/>
            <person name="Goker M."/>
            <person name="Bristow J."/>
            <person name="Eisen J.A."/>
            <person name="Markowitz V."/>
            <person name="Hugenholtz P."/>
            <person name="Klenk H.P."/>
            <person name="Kyrpides N.C."/>
        </authorList>
    </citation>
    <scope>NUCLEOTIDE SEQUENCE [LARGE SCALE GENOMIC DNA]</scope>
    <source>
        <strain evidence="2">DSM 45221 / IAM 15411 / JCM 23193 / KCTC 12865</strain>
    </source>
</reference>
<dbReference type="KEGG" id="caa:Caka_2947"/>
<dbReference type="Pfam" id="PF04390">
    <property type="entry name" value="LptE"/>
    <property type="match status" value="1"/>
</dbReference>
<proteinExistence type="predicted"/>
<dbReference type="InterPro" id="IPR007485">
    <property type="entry name" value="LPS_assembly_LptE"/>
</dbReference>
<dbReference type="OrthoDB" id="195967at2"/>
<name>D5ERB6_CORAD</name>
<evidence type="ECO:0008006" key="3">
    <source>
        <dbReference type="Google" id="ProtNLM"/>
    </source>
</evidence>
<keyword evidence="2" id="KW-1185">Reference proteome</keyword>
<dbReference type="GO" id="GO:0019867">
    <property type="term" value="C:outer membrane"/>
    <property type="evidence" value="ECO:0007669"/>
    <property type="project" value="InterPro"/>
</dbReference>
<dbReference type="EMBL" id="CP001998">
    <property type="protein sequence ID" value="ADE55960.1"/>
    <property type="molecule type" value="Genomic_DNA"/>
</dbReference>
<organism evidence="1 2">
    <name type="scientific">Coraliomargarita akajimensis (strain DSM 45221 / IAM 15411 / JCM 23193 / KCTC 12865 / 04OKA010-24)</name>
    <dbReference type="NCBI Taxonomy" id="583355"/>
    <lineage>
        <taxon>Bacteria</taxon>
        <taxon>Pseudomonadati</taxon>
        <taxon>Verrucomicrobiota</taxon>
        <taxon>Opitutia</taxon>
        <taxon>Puniceicoccales</taxon>
        <taxon>Coraliomargaritaceae</taxon>
        <taxon>Coraliomargarita</taxon>
    </lineage>
</organism>
<dbReference type="Proteomes" id="UP000000925">
    <property type="component" value="Chromosome"/>
</dbReference>
<dbReference type="GO" id="GO:0043165">
    <property type="term" value="P:Gram-negative-bacterium-type cell outer membrane assembly"/>
    <property type="evidence" value="ECO:0007669"/>
    <property type="project" value="InterPro"/>
</dbReference>
<gene>
    <name evidence="1" type="ordered locus">Caka_2947</name>
</gene>
<dbReference type="RefSeq" id="WP_013044676.1">
    <property type="nucleotide sequence ID" value="NC_014008.1"/>
</dbReference>
<evidence type="ECO:0000313" key="2">
    <source>
        <dbReference type="Proteomes" id="UP000000925"/>
    </source>
</evidence>
<protein>
    <recommendedName>
        <fullName evidence="3">Lipoprotein</fullName>
    </recommendedName>
</protein>
<dbReference type="eggNOG" id="ENOG50302GQ">
    <property type="taxonomic scope" value="Bacteria"/>
</dbReference>
<dbReference type="HOGENOM" id="CLU_1473785_0_0_0"/>
<dbReference type="STRING" id="583355.Caka_2947"/>